<dbReference type="CDD" id="cd10747">
    <property type="entry name" value="DnaJ_C"/>
    <property type="match status" value="1"/>
</dbReference>
<dbReference type="GO" id="GO:0051082">
    <property type="term" value="F:unfolded protein binding"/>
    <property type="evidence" value="ECO:0007669"/>
    <property type="project" value="InterPro"/>
</dbReference>
<dbReference type="Pfam" id="PF01556">
    <property type="entry name" value="DnaJ_C"/>
    <property type="match status" value="1"/>
</dbReference>
<dbReference type="EMBL" id="CP016282">
    <property type="protein sequence ID" value="ANP72196.1"/>
    <property type="molecule type" value="Genomic_DNA"/>
</dbReference>
<dbReference type="KEGG" id="cart:PA27867_1230"/>
<dbReference type="Gene3D" id="1.10.287.110">
    <property type="entry name" value="DnaJ domain"/>
    <property type="match status" value="1"/>
</dbReference>
<keyword evidence="6" id="KW-1185">Reference proteome</keyword>
<dbReference type="RefSeq" id="WP_066594489.1">
    <property type="nucleotide sequence ID" value="NZ_CP016282.1"/>
</dbReference>
<dbReference type="SMART" id="SM00271">
    <property type="entry name" value="DnaJ"/>
    <property type="match status" value="1"/>
</dbReference>
<dbReference type="PATRIC" id="fig|670052.7.peg.1280"/>
<dbReference type="PANTHER" id="PTHR43096:SF54">
    <property type="entry name" value="CHAPERONE PROTEIN DNAJ 1"/>
    <property type="match status" value="1"/>
</dbReference>
<dbReference type="InterPro" id="IPR001623">
    <property type="entry name" value="DnaJ_domain"/>
</dbReference>
<dbReference type="GO" id="GO:0042026">
    <property type="term" value="P:protein refolding"/>
    <property type="evidence" value="ECO:0007669"/>
    <property type="project" value="TreeGrafter"/>
</dbReference>
<dbReference type="GO" id="GO:0005737">
    <property type="term" value="C:cytoplasm"/>
    <property type="evidence" value="ECO:0007669"/>
    <property type="project" value="TreeGrafter"/>
</dbReference>
<dbReference type="STRING" id="670052.PA27867_1230"/>
<dbReference type="OrthoDB" id="9779889at2"/>
<evidence type="ECO:0000313" key="6">
    <source>
        <dbReference type="Proteomes" id="UP000092582"/>
    </source>
</evidence>
<evidence type="ECO:0000256" key="3">
    <source>
        <dbReference type="ARBA" id="ARBA00023186"/>
    </source>
</evidence>
<dbReference type="PRINTS" id="PR00625">
    <property type="entry name" value="JDOMAIN"/>
</dbReference>
<reference evidence="5 6" key="1">
    <citation type="submission" date="2016-06" db="EMBL/GenBank/DDBJ databases">
        <title>Genome sequencing of Cryobacterium arcticum PAMC 27867.</title>
        <authorList>
            <person name="Lee J."/>
            <person name="Kim O.-S."/>
        </authorList>
    </citation>
    <scope>NUCLEOTIDE SEQUENCE [LARGE SCALE GENOMIC DNA]</scope>
    <source>
        <strain evidence="5 6">PAMC 27867</strain>
    </source>
</reference>
<dbReference type="Proteomes" id="UP000092582">
    <property type="component" value="Chromosome 1"/>
</dbReference>
<dbReference type="InterPro" id="IPR008971">
    <property type="entry name" value="HSP40/DnaJ_pept-bd"/>
</dbReference>
<protein>
    <submittedName>
        <fullName evidence="5">Chaperone protein DnaJ</fullName>
    </submittedName>
</protein>
<accession>A0A1B1BI96</accession>
<dbReference type="AlphaFoldDB" id="A0A1B1BI96"/>
<dbReference type="CDD" id="cd06257">
    <property type="entry name" value="DnaJ"/>
    <property type="match status" value="1"/>
</dbReference>
<evidence type="ECO:0000256" key="2">
    <source>
        <dbReference type="ARBA" id="ARBA00023016"/>
    </source>
</evidence>
<proteinExistence type="predicted"/>
<dbReference type="PROSITE" id="PS50076">
    <property type="entry name" value="DNAJ_2"/>
    <property type="match status" value="1"/>
</dbReference>
<name>A0A1B1BI96_9MICO</name>
<organism evidence="5 6">
    <name type="scientific">Cryobacterium arcticum</name>
    <dbReference type="NCBI Taxonomy" id="670052"/>
    <lineage>
        <taxon>Bacteria</taxon>
        <taxon>Bacillati</taxon>
        <taxon>Actinomycetota</taxon>
        <taxon>Actinomycetes</taxon>
        <taxon>Micrococcales</taxon>
        <taxon>Microbacteriaceae</taxon>
        <taxon>Cryobacterium</taxon>
    </lineage>
</organism>
<gene>
    <name evidence="5" type="ORF">PA27867_1230</name>
</gene>
<dbReference type="InterPro" id="IPR002939">
    <property type="entry name" value="DnaJ_C"/>
</dbReference>
<dbReference type="InterPro" id="IPR018253">
    <property type="entry name" value="DnaJ_domain_CS"/>
</dbReference>
<dbReference type="SUPFAM" id="SSF49493">
    <property type="entry name" value="HSP40/DnaJ peptide-binding domain"/>
    <property type="match status" value="2"/>
</dbReference>
<dbReference type="PANTHER" id="PTHR43096">
    <property type="entry name" value="DNAJ HOMOLOG 1, MITOCHONDRIAL-RELATED"/>
    <property type="match status" value="1"/>
</dbReference>
<evidence type="ECO:0000259" key="4">
    <source>
        <dbReference type="PROSITE" id="PS50076"/>
    </source>
</evidence>
<dbReference type="Gene3D" id="2.60.260.20">
    <property type="entry name" value="Urease metallochaperone UreE, N-terminal domain"/>
    <property type="match status" value="2"/>
</dbReference>
<sequence>MARDSYEVLGVPRDADQSEIQRAYRKLARKLHPDVNKDPGAEDKFKELSEAYDVLSDPDQRKRYDAFGDDFRRVGADVDPEAYRRARAYAGAGAGGGRSAGWGGAGPSGGFQYSGSGDNVDLEDLLGGIFGSRGRGRGGWGPVSGSDHETEVEVTVEEAYTGTRRTLSLRDEDGPRTIDVVIPEGVVDGQRIRLRAQGGQGSGGGEAGDLYLIVRIAAHPRYRVEGRDLHVTLSLAPWEAALGSSLPVETPGGPATVKVPAGTSSHRRLRLKGRGLPNKRGNPGDLFAEVQIKVPKSLSSEERKLFEKLAKVSEFDPRSSP</sequence>
<keyword evidence="3" id="KW-0143">Chaperone</keyword>
<feature type="domain" description="J" evidence="4">
    <location>
        <begin position="4"/>
        <end position="68"/>
    </location>
</feature>
<dbReference type="FunFam" id="2.60.260.20:FF:000013">
    <property type="entry name" value="DnaJ subfamily B member 11"/>
    <property type="match status" value="1"/>
</dbReference>
<dbReference type="InterPro" id="IPR036869">
    <property type="entry name" value="J_dom_sf"/>
</dbReference>
<dbReference type="Pfam" id="PF00226">
    <property type="entry name" value="DnaJ"/>
    <property type="match status" value="1"/>
</dbReference>
<keyword evidence="1" id="KW-0235">DNA replication</keyword>
<dbReference type="PROSITE" id="PS00636">
    <property type="entry name" value="DNAJ_1"/>
    <property type="match status" value="1"/>
</dbReference>
<dbReference type="SUPFAM" id="SSF46565">
    <property type="entry name" value="Chaperone J-domain"/>
    <property type="match status" value="1"/>
</dbReference>
<keyword evidence="2" id="KW-0346">Stress response</keyword>
<evidence type="ECO:0000313" key="5">
    <source>
        <dbReference type="EMBL" id="ANP72196.1"/>
    </source>
</evidence>
<evidence type="ECO:0000256" key="1">
    <source>
        <dbReference type="ARBA" id="ARBA00022705"/>
    </source>
</evidence>